<evidence type="ECO:0000259" key="11">
    <source>
        <dbReference type="PROSITE" id="PS51918"/>
    </source>
</evidence>
<feature type="binding site" evidence="8">
    <location>
        <position position="76"/>
    </location>
    <ligand>
        <name>[4Fe-4S] cluster</name>
        <dbReference type="ChEBI" id="CHEBI:49883"/>
        <label>1</label>
    </ligand>
</feature>
<keyword evidence="7 8" id="KW-0411">Iron-sulfur</keyword>
<dbReference type="Gene3D" id="3.40.50.12160">
    <property type="entry name" value="Methylthiotransferase, N-terminal domain"/>
    <property type="match status" value="1"/>
</dbReference>
<keyword evidence="12" id="KW-0687">Ribonucleoprotein</keyword>
<proteinExistence type="inferred from homology"/>
<evidence type="ECO:0000256" key="4">
    <source>
        <dbReference type="ARBA" id="ARBA00022691"/>
    </source>
</evidence>
<dbReference type="GO" id="GO:0140101">
    <property type="term" value="F:catalytic activity, acting on a tRNA"/>
    <property type="evidence" value="ECO:0007669"/>
    <property type="project" value="UniProtKB-ARBA"/>
</dbReference>
<evidence type="ECO:0000256" key="7">
    <source>
        <dbReference type="ARBA" id="ARBA00023014"/>
    </source>
</evidence>
<evidence type="ECO:0000256" key="1">
    <source>
        <dbReference type="ARBA" id="ARBA00022485"/>
    </source>
</evidence>
<keyword evidence="4 8" id="KW-0949">S-adenosyl-L-methionine</keyword>
<keyword evidence="13" id="KW-1185">Reference proteome</keyword>
<dbReference type="Gene3D" id="2.40.50.140">
    <property type="entry name" value="Nucleic acid-binding proteins"/>
    <property type="match status" value="1"/>
</dbReference>
<feature type="binding site" evidence="8">
    <location>
        <position position="6"/>
    </location>
    <ligand>
        <name>[4Fe-4S] cluster</name>
        <dbReference type="ChEBI" id="CHEBI:49883"/>
        <label>1</label>
    </ligand>
</feature>
<dbReference type="NCBIfam" id="TIGR00089">
    <property type="entry name" value="MiaB/RimO family radical SAM methylthiotransferase"/>
    <property type="match status" value="1"/>
</dbReference>
<dbReference type="Proteomes" id="UP000533476">
    <property type="component" value="Unassembled WGS sequence"/>
</dbReference>
<comment type="similarity">
    <text evidence="8">Belongs to the methylthiotransferase family. RimO subfamily.</text>
</comment>
<dbReference type="GO" id="GO:0005840">
    <property type="term" value="C:ribosome"/>
    <property type="evidence" value="ECO:0007669"/>
    <property type="project" value="UniProtKB-KW"/>
</dbReference>
<comment type="cofactor">
    <cofactor evidence="8">
        <name>[4Fe-4S] cluster</name>
        <dbReference type="ChEBI" id="CHEBI:49883"/>
    </cofactor>
    <text evidence="8">Binds 2 [4Fe-4S] clusters. One cluster is coordinated with 3 cysteines and an exchangeable S-adenosyl-L-methionine.</text>
</comment>
<protein>
    <recommendedName>
        <fullName evidence="8">Ribosomal protein uS12 methylthiotransferase RimO</fullName>
        <shortName evidence="8">uS12 MTTase</shortName>
        <shortName evidence="8">uS12 methylthiotransferase</shortName>
        <ecNumber evidence="8">2.8.4.4</ecNumber>
    </recommendedName>
    <alternativeName>
        <fullName evidence="8">Ribosomal protein uS12 (aspartate-C(3))-methylthiotransferase</fullName>
    </alternativeName>
    <alternativeName>
        <fullName evidence="8">Ribosome maturation factor RimO</fullName>
    </alternativeName>
</protein>
<dbReference type="PANTHER" id="PTHR43837:SF1">
    <property type="entry name" value="RIBOSOMAL PROTEIN US12 METHYLTHIOTRANSFERASE RIMO"/>
    <property type="match status" value="1"/>
</dbReference>
<dbReference type="EC" id="2.8.4.4" evidence="8"/>
<evidence type="ECO:0000256" key="8">
    <source>
        <dbReference type="HAMAP-Rule" id="MF_01865"/>
    </source>
</evidence>
<dbReference type="InterPro" id="IPR006638">
    <property type="entry name" value="Elp3/MiaA/NifB-like_rSAM"/>
</dbReference>
<evidence type="ECO:0000313" key="13">
    <source>
        <dbReference type="Proteomes" id="UP000533476"/>
    </source>
</evidence>
<dbReference type="SFLD" id="SFLDF00274">
    <property type="entry name" value="ribosomal_protein_S12_methylth"/>
    <property type="match status" value="1"/>
</dbReference>
<keyword evidence="12" id="KW-0689">Ribosomal protein</keyword>
<evidence type="ECO:0000259" key="10">
    <source>
        <dbReference type="PROSITE" id="PS51449"/>
    </source>
</evidence>
<dbReference type="PROSITE" id="PS51918">
    <property type="entry name" value="RADICAL_SAM"/>
    <property type="match status" value="1"/>
</dbReference>
<dbReference type="SFLD" id="SFLDS00029">
    <property type="entry name" value="Radical_SAM"/>
    <property type="match status" value="1"/>
</dbReference>
<dbReference type="NCBIfam" id="TIGR01125">
    <property type="entry name" value="30S ribosomal protein S12 methylthiotransferase RimO"/>
    <property type="match status" value="1"/>
</dbReference>
<dbReference type="InterPro" id="IPR020612">
    <property type="entry name" value="Methylthiotransferase_CS"/>
</dbReference>
<dbReference type="InterPro" id="IPR013848">
    <property type="entry name" value="Methylthiotransferase_N"/>
</dbReference>
<dbReference type="Pfam" id="PF18693">
    <property type="entry name" value="TRAM_2"/>
    <property type="match status" value="1"/>
</dbReference>
<feature type="domain" description="Radical SAM core" evidence="11">
    <location>
        <begin position="135"/>
        <end position="367"/>
    </location>
</feature>
<dbReference type="SFLD" id="SFLDG01061">
    <property type="entry name" value="methylthiotransferase"/>
    <property type="match status" value="1"/>
</dbReference>
<comment type="catalytic activity">
    <reaction evidence="8">
        <text>L-aspartate(89)-[ribosomal protein uS12]-hydrogen + (sulfur carrier)-SH + AH2 + 2 S-adenosyl-L-methionine = 3-methylsulfanyl-L-aspartate(89)-[ribosomal protein uS12]-hydrogen + (sulfur carrier)-H + 5'-deoxyadenosine + L-methionine + A + S-adenosyl-L-homocysteine + 2 H(+)</text>
        <dbReference type="Rhea" id="RHEA:37087"/>
        <dbReference type="Rhea" id="RHEA-COMP:10460"/>
        <dbReference type="Rhea" id="RHEA-COMP:10461"/>
        <dbReference type="Rhea" id="RHEA-COMP:14737"/>
        <dbReference type="Rhea" id="RHEA-COMP:14739"/>
        <dbReference type="ChEBI" id="CHEBI:13193"/>
        <dbReference type="ChEBI" id="CHEBI:15378"/>
        <dbReference type="ChEBI" id="CHEBI:17319"/>
        <dbReference type="ChEBI" id="CHEBI:17499"/>
        <dbReference type="ChEBI" id="CHEBI:29917"/>
        <dbReference type="ChEBI" id="CHEBI:29961"/>
        <dbReference type="ChEBI" id="CHEBI:57844"/>
        <dbReference type="ChEBI" id="CHEBI:57856"/>
        <dbReference type="ChEBI" id="CHEBI:59789"/>
        <dbReference type="ChEBI" id="CHEBI:64428"/>
        <dbReference type="ChEBI" id="CHEBI:73599"/>
        <dbReference type="EC" id="2.8.4.4"/>
    </reaction>
</comment>
<keyword evidence="3 8" id="KW-0808">Transferase</keyword>
<evidence type="ECO:0000259" key="9">
    <source>
        <dbReference type="PROSITE" id="PS50926"/>
    </source>
</evidence>
<dbReference type="SMART" id="SM00729">
    <property type="entry name" value="Elp3"/>
    <property type="match status" value="1"/>
</dbReference>
<dbReference type="InterPro" id="IPR002792">
    <property type="entry name" value="TRAM_dom"/>
</dbReference>
<dbReference type="Pfam" id="PF00919">
    <property type="entry name" value="UPF0004"/>
    <property type="match status" value="1"/>
</dbReference>
<dbReference type="InterPro" id="IPR038135">
    <property type="entry name" value="Methylthiotransferase_N_sf"/>
</dbReference>
<evidence type="ECO:0000313" key="12">
    <source>
        <dbReference type="EMBL" id="NMP20809.1"/>
    </source>
</evidence>
<dbReference type="FunFam" id="3.80.30.20:FF:000001">
    <property type="entry name" value="tRNA-2-methylthio-N(6)-dimethylallyladenosine synthase 2"/>
    <property type="match status" value="1"/>
</dbReference>
<evidence type="ECO:0000256" key="5">
    <source>
        <dbReference type="ARBA" id="ARBA00022723"/>
    </source>
</evidence>
<feature type="binding site" evidence="8">
    <location>
        <position position="153"/>
    </location>
    <ligand>
        <name>[4Fe-4S] cluster</name>
        <dbReference type="ChEBI" id="CHEBI:49883"/>
        <label>2</label>
        <note>4Fe-4S-S-AdoMet</note>
    </ligand>
</feature>
<dbReference type="GO" id="GO:0046872">
    <property type="term" value="F:metal ion binding"/>
    <property type="evidence" value="ECO:0007669"/>
    <property type="project" value="UniProtKB-KW"/>
</dbReference>
<dbReference type="GO" id="GO:0035599">
    <property type="term" value="F:aspartic acid methylthiotransferase activity"/>
    <property type="evidence" value="ECO:0007669"/>
    <property type="project" value="TreeGrafter"/>
</dbReference>
<dbReference type="PROSITE" id="PS50926">
    <property type="entry name" value="TRAM"/>
    <property type="match status" value="1"/>
</dbReference>
<keyword evidence="1 8" id="KW-0004">4Fe-4S</keyword>
<dbReference type="PROSITE" id="PS01278">
    <property type="entry name" value="MTTASE_RADICAL"/>
    <property type="match status" value="1"/>
</dbReference>
<sequence length="431" mass="48125">MVSLGCPKNRVDSEVMLGLLEDAGYQLTPEADQAEVLIVNTCGFIDAAKQESIDTILEMNQYRETGQLKALVMAGCLSQRYQQHLWDQLPEVDAMVGTGEFHRIVEAVEGALHGSRPGFWGEMPVSGMERPRRLTTPSYTAYLKIAEGCDHSCAFCAIPQMRGGYRSRPLADIVAEARRLVSQGVRELVLIAQDSTIWGHDLYGHPQLPRLLYALQEIPDLLFVRLMYSYPTQITPELVTAMRDLPVVAPYLDMPLQHAHPDLLKTMGRPFRREKTERVLNMVRDAIPDVTLRTTFIVGFPGETDEHFAALLDFIESMRFDHVGVFTYSPEEGTRAEPMGDPVPDEVKQKRRREAMLLQRRLVSSVRGRHIGRVMPIIIEETGTTVSVGRGPTDAPGIDGVTYVRGQFPVGTVVPARISGVKEYDLVAEPV</sequence>
<dbReference type="SFLD" id="SFLDG01082">
    <property type="entry name" value="B12-binding_domain_containing"/>
    <property type="match status" value="1"/>
</dbReference>
<dbReference type="SUPFAM" id="SSF102114">
    <property type="entry name" value="Radical SAM enzymes"/>
    <property type="match status" value="1"/>
</dbReference>
<dbReference type="PANTHER" id="PTHR43837">
    <property type="entry name" value="RIBOSOMAL PROTEIN S12 METHYLTHIOTRANSFERASE RIMO"/>
    <property type="match status" value="1"/>
</dbReference>
<comment type="function">
    <text evidence="8">Catalyzes the methylthiolation of an aspartic acid residue of ribosomal protein uS12.</text>
</comment>
<name>A0A7Y0Q251_9FIRM</name>
<dbReference type="HAMAP" id="MF_01865">
    <property type="entry name" value="MTTase_RimO"/>
    <property type="match status" value="1"/>
</dbReference>
<keyword evidence="6 8" id="KW-0408">Iron</keyword>
<comment type="caution">
    <text evidence="12">The sequence shown here is derived from an EMBL/GenBank/DDBJ whole genome shotgun (WGS) entry which is preliminary data.</text>
</comment>
<dbReference type="Gene3D" id="3.80.30.20">
    <property type="entry name" value="tm_1862 like domain"/>
    <property type="match status" value="1"/>
</dbReference>
<accession>A0A7Y0Q251</accession>
<dbReference type="GO" id="GO:0103039">
    <property type="term" value="F:protein methylthiotransferase activity"/>
    <property type="evidence" value="ECO:0007669"/>
    <property type="project" value="UniProtKB-EC"/>
</dbReference>
<evidence type="ECO:0000256" key="2">
    <source>
        <dbReference type="ARBA" id="ARBA00022490"/>
    </source>
</evidence>
<comment type="subcellular location">
    <subcellularLocation>
        <location evidence="8">Cytoplasm</location>
    </subcellularLocation>
</comment>
<dbReference type="InterPro" id="IPR058240">
    <property type="entry name" value="rSAM_sf"/>
</dbReference>
<dbReference type="PROSITE" id="PS51449">
    <property type="entry name" value="MTTASE_N"/>
    <property type="match status" value="1"/>
</dbReference>
<dbReference type="InterPro" id="IPR012340">
    <property type="entry name" value="NA-bd_OB-fold"/>
</dbReference>
<dbReference type="AlphaFoldDB" id="A0A7Y0Q251"/>
<evidence type="ECO:0000256" key="3">
    <source>
        <dbReference type="ARBA" id="ARBA00022679"/>
    </source>
</evidence>
<keyword evidence="5 8" id="KW-0479">Metal-binding</keyword>
<dbReference type="InterPro" id="IPR005840">
    <property type="entry name" value="Ribosomal_uS12_MeSTrfase_RimO"/>
</dbReference>
<reference evidence="12 13" key="1">
    <citation type="submission" date="2020-04" db="EMBL/GenBank/DDBJ databases">
        <authorList>
            <person name="Zhang R."/>
            <person name="Schippers A."/>
        </authorList>
    </citation>
    <scope>NUCLEOTIDE SEQUENCE [LARGE SCALE GENOMIC DNA]</scope>
    <source>
        <strain evidence="12 13">DSM 109850</strain>
    </source>
</reference>
<organism evidence="12 13">
    <name type="scientific">Sulfobacillus harzensis</name>
    <dbReference type="NCBI Taxonomy" id="2729629"/>
    <lineage>
        <taxon>Bacteria</taxon>
        <taxon>Bacillati</taxon>
        <taxon>Bacillota</taxon>
        <taxon>Clostridia</taxon>
        <taxon>Eubacteriales</taxon>
        <taxon>Clostridiales Family XVII. Incertae Sedis</taxon>
        <taxon>Sulfobacillus</taxon>
    </lineage>
</organism>
<keyword evidence="2 8" id="KW-0963">Cytoplasm</keyword>
<evidence type="ECO:0000256" key="6">
    <source>
        <dbReference type="ARBA" id="ARBA00023004"/>
    </source>
</evidence>
<dbReference type="GO" id="GO:0051539">
    <property type="term" value="F:4 iron, 4 sulfur cluster binding"/>
    <property type="evidence" value="ECO:0007669"/>
    <property type="project" value="UniProtKB-UniRule"/>
</dbReference>
<feature type="binding site" evidence="8">
    <location>
        <position position="42"/>
    </location>
    <ligand>
        <name>[4Fe-4S] cluster</name>
        <dbReference type="ChEBI" id="CHEBI:49883"/>
        <label>1</label>
    </ligand>
</feature>
<dbReference type="InterPro" id="IPR007197">
    <property type="entry name" value="rSAM"/>
</dbReference>
<dbReference type="EMBL" id="JABBVZ010000001">
    <property type="protein sequence ID" value="NMP20809.1"/>
    <property type="molecule type" value="Genomic_DNA"/>
</dbReference>
<dbReference type="GO" id="GO:0005829">
    <property type="term" value="C:cytosol"/>
    <property type="evidence" value="ECO:0007669"/>
    <property type="project" value="TreeGrafter"/>
</dbReference>
<feature type="domain" description="TRAM" evidence="9">
    <location>
        <begin position="368"/>
        <end position="431"/>
    </location>
</feature>
<dbReference type="InterPro" id="IPR005839">
    <property type="entry name" value="Methylthiotransferase"/>
</dbReference>
<feature type="binding site" evidence="8">
    <location>
        <position position="156"/>
    </location>
    <ligand>
        <name>[4Fe-4S] cluster</name>
        <dbReference type="ChEBI" id="CHEBI:49883"/>
        <label>2</label>
        <note>4Fe-4S-S-AdoMet</note>
    </ligand>
</feature>
<feature type="binding site" evidence="8">
    <location>
        <position position="149"/>
    </location>
    <ligand>
        <name>[4Fe-4S] cluster</name>
        <dbReference type="ChEBI" id="CHEBI:49883"/>
        <label>2</label>
        <note>4Fe-4S-S-AdoMet</note>
    </ligand>
</feature>
<gene>
    <name evidence="8 12" type="primary">rimO</name>
    <name evidence="12" type="ORF">HIJ39_00340</name>
</gene>
<dbReference type="Pfam" id="PF04055">
    <property type="entry name" value="Radical_SAM"/>
    <property type="match status" value="1"/>
</dbReference>
<feature type="domain" description="MTTase N-terminal" evidence="10">
    <location>
        <begin position="1"/>
        <end position="113"/>
    </location>
</feature>
<dbReference type="InterPro" id="IPR023404">
    <property type="entry name" value="rSAM_horseshoe"/>
</dbReference>
<dbReference type="CDD" id="cd01335">
    <property type="entry name" value="Radical_SAM"/>
    <property type="match status" value="1"/>
</dbReference>
<dbReference type="GO" id="GO:0035600">
    <property type="term" value="P:tRNA methylthiolation"/>
    <property type="evidence" value="ECO:0007669"/>
    <property type="project" value="UniProtKB-ARBA"/>
</dbReference>